<keyword evidence="3 4" id="KW-0378">Hydrolase</keyword>
<dbReference type="GO" id="GO:0003860">
    <property type="term" value="F:3-hydroxyisobutyryl-CoA hydrolase activity"/>
    <property type="evidence" value="ECO:0007669"/>
    <property type="project" value="UniProtKB-UniRule"/>
</dbReference>
<dbReference type="InterPro" id="IPR029045">
    <property type="entry name" value="ClpP/crotonase-like_dom_sf"/>
</dbReference>
<dbReference type="EMBL" id="QPKB01000003">
    <property type="protein sequence ID" value="RWR80605.1"/>
    <property type="molecule type" value="Genomic_DNA"/>
</dbReference>
<comment type="function">
    <text evidence="4">Hydrolyzes 3-hydroxyisobutyryl-CoA (HIBYL-CoA), a saline catabolite. Has high activity toward isobutyryl-CoA. Could be an isobutyryl-CoA dehydrogenase that functions in valine catabolism.</text>
</comment>
<dbReference type="GO" id="GO:0006574">
    <property type="term" value="P:L-valine catabolic process"/>
    <property type="evidence" value="ECO:0007669"/>
    <property type="project" value="UniProtKB-UniRule"/>
</dbReference>
<comment type="pathway">
    <text evidence="4">Amino-acid degradation; L-valine degradation.</text>
</comment>
<evidence type="ECO:0000256" key="1">
    <source>
        <dbReference type="ARBA" id="ARBA00001709"/>
    </source>
</evidence>
<protein>
    <recommendedName>
        <fullName evidence="2 4">3-hydroxyisobutyryl-CoA hydrolase</fullName>
        <shortName evidence="4">HIB-CoA hydrolase</shortName>
        <shortName evidence="4">HIBYL-CoA-H</shortName>
        <ecNumber evidence="2 4">3.1.2.4</ecNumber>
    </recommendedName>
    <alternativeName>
        <fullName evidence="4">3-hydroxyisobutyryl-coenzyme A hydrolase</fullName>
    </alternativeName>
</protein>
<gene>
    <name evidence="6" type="ORF">CKAN_00925300</name>
</gene>
<dbReference type="InterPro" id="IPR032259">
    <property type="entry name" value="HIBYL-CoA-H"/>
</dbReference>
<name>A0A443NQ11_9MAGN</name>
<evidence type="ECO:0000256" key="3">
    <source>
        <dbReference type="ARBA" id="ARBA00022801"/>
    </source>
</evidence>
<feature type="domain" description="Enoyl-CoA hydratase/isomerase" evidence="5">
    <location>
        <begin position="50"/>
        <end position="338"/>
    </location>
</feature>
<evidence type="ECO:0000313" key="7">
    <source>
        <dbReference type="Proteomes" id="UP000283530"/>
    </source>
</evidence>
<dbReference type="Gene3D" id="3.90.226.10">
    <property type="entry name" value="2-enoyl-CoA Hydratase, Chain A, domain 1"/>
    <property type="match status" value="1"/>
</dbReference>
<evidence type="ECO:0000313" key="6">
    <source>
        <dbReference type="EMBL" id="RWR80605.1"/>
    </source>
</evidence>
<dbReference type="SUPFAM" id="SSF52096">
    <property type="entry name" value="ClpP/crotonase"/>
    <property type="match status" value="1"/>
</dbReference>
<dbReference type="InterPro" id="IPR045004">
    <property type="entry name" value="ECH_dom"/>
</dbReference>
<proteinExistence type="inferred from homology"/>
<evidence type="ECO:0000259" key="5">
    <source>
        <dbReference type="Pfam" id="PF16113"/>
    </source>
</evidence>
<sequence>MILTQNSTMASRNLTNGDNDQVLIQENSYVRILTLNRPQQLNALSFQMGKGRAFCAGGDVVSMIHFGQNVHWSFGAKLSWFEYSVDYLMATYSKPQVSILNGIVMGGGAGVSIHGRFRVATENTVFAMPEAALGLFPDVGASHFLSRLPGEYVGLTGARLDGAEMLTCGLATHFVNSNRLPLLEEALVEVDTVDPAVVCAIIDRYSQEVPLKEKSAYHKLDIINRCFSKRTVEEILSSLEQEAVDGADEWITETIQSLKKASPIGLKLTLRSFREGRLQTIEECFIRDYRMCSHAMKRDISNDFYEGCRAMLIDKDKNPKWEPSKLELISDEMVDRYFSKIDGEGWVDLKLPVRYKSTISIMSKL</sequence>
<comment type="similarity">
    <text evidence="4">Belongs to the enoyl-CoA hydratase/isomerase family.</text>
</comment>
<dbReference type="OrthoDB" id="16820at2759"/>
<reference evidence="6 7" key="1">
    <citation type="journal article" date="2019" name="Nat. Plants">
        <title>Stout camphor tree genome fills gaps in understanding of flowering plant genome evolution.</title>
        <authorList>
            <person name="Chaw S.M."/>
            <person name="Liu Y.C."/>
            <person name="Wu Y.W."/>
            <person name="Wang H.Y."/>
            <person name="Lin C.I."/>
            <person name="Wu C.S."/>
            <person name="Ke H.M."/>
            <person name="Chang L.Y."/>
            <person name="Hsu C.Y."/>
            <person name="Yang H.T."/>
            <person name="Sudianto E."/>
            <person name="Hsu M.H."/>
            <person name="Wu K.P."/>
            <person name="Wang L.N."/>
            <person name="Leebens-Mack J.H."/>
            <person name="Tsai I.J."/>
        </authorList>
    </citation>
    <scope>NUCLEOTIDE SEQUENCE [LARGE SCALE GENOMIC DNA]</scope>
    <source>
        <strain evidence="7">cv. Chaw 1501</strain>
        <tissue evidence="6">Young leaves</tissue>
    </source>
</reference>
<dbReference type="NCBIfam" id="NF004127">
    <property type="entry name" value="PRK05617.1"/>
    <property type="match status" value="1"/>
</dbReference>
<dbReference type="AlphaFoldDB" id="A0A443NQ11"/>
<evidence type="ECO:0000256" key="4">
    <source>
        <dbReference type="RuleBase" id="RU369070"/>
    </source>
</evidence>
<accession>A0A443NQ11</accession>
<evidence type="ECO:0000256" key="2">
    <source>
        <dbReference type="ARBA" id="ARBA00011915"/>
    </source>
</evidence>
<dbReference type="EC" id="3.1.2.4" evidence="2 4"/>
<dbReference type="Proteomes" id="UP000283530">
    <property type="component" value="Unassembled WGS sequence"/>
</dbReference>
<dbReference type="FunFam" id="3.90.226.10:FF:000027">
    <property type="entry name" value="Probable 3-hydroxyisobutyryl-CoA hydrolase 2"/>
    <property type="match status" value="1"/>
</dbReference>
<comment type="caution">
    <text evidence="6">The sequence shown here is derived from an EMBL/GenBank/DDBJ whole genome shotgun (WGS) entry which is preliminary data.</text>
</comment>
<keyword evidence="7" id="KW-1185">Reference proteome</keyword>
<organism evidence="6 7">
    <name type="scientific">Cinnamomum micranthum f. kanehirae</name>
    <dbReference type="NCBI Taxonomy" id="337451"/>
    <lineage>
        <taxon>Eukaryota</taxon>
        <taxon>Viridiplantae</taxon>
        <taxon>Streptophyta</taxon>
        <taxon>Embryophyta</taxon>
        <taxon>Tracheophyta</taxon>
        <taxon>Spermatophyta</taxon>
        <taxon>Magnoliopsida</taxon>
        <taxon>Magnoliidae</taxon>
        <taxon>Laurales</taxon>
        <taxon>Lauraceae</taxon>
        <taxon>Cinnamomum</taxon>
    </lineage>
</organism>
<dbReference type="PANTHER" id="PTHR43176">
    <property type="entry name" value="3-HYDROXYISOBUTYRYL-COA HYDROLASE-RELATED"/>
    <property type="match status" value="1"/>
</dbReference>
<comment type="catalytic activity">
    <reaction evidence="1 4">
        <text>3-hydroxy-2-methylpropanoyl-CoA + H2O = 3-hydroxy-2-methylpropanoate + CoA + H(+)</text>
        <dbReference type="Rhea" id="RHEA:20888"/>
        <dbReference type="ChEBI" id="CHEBI:11805"/>
        <dbReference type="ChEBI" id="CHEBI:15377"/>
        <dbReference type="ChEBI" id="CHEBI:15378"/>
        <dbReference type="ChEBI" id="CHEBI:57287"/>
        <dbReference type="ChEBI" id="CHEBI:57340"/>
        <dbReference type="EC" id="3.1.2.4"/>
    </reaction>
</comment>
<dbReference type="Pfam" id="PF16113">
    <property type="entry name" value="ECH_2"/>
    <property type="match status" value="1"/>
</dbReference>
<dbReference type="STRING" id="337451.A0A443NQ11"/>
<dbReference type="CDD" id="cd06558">
    <property type="entry name" value="crotonase-like"/>
    <property type="match status" value="1"/>
</dbReference>
<dbReference type="PANTHER" id="PTHR43176:SF3">
    <property type="entry name" value="3-HYDROXYISOBUTYRYL-COA HYDROLASE, MITOCHONDRIAL"/>
    <property type="match status" value="1"/>
</dbReference>